<name>A0A1S9PLN5_9SPHI</name>
<evidence type="ECO:0000256" key="7">
    <source>
        <dbReference type="ARBA" id="ARBA00038032"/>
    </source>
</evidence>
<keyword evidence="11" id="KW-1185">Reference proteome</keyword>
<keyword evidence="5 9" id="KW-1133">Transmembrane helix</keyword>
<comment type="subcellular location">
    <subcellularLocation>
        <location evidence="1 8">Cell membrane</location>
        <topology evidence="1 8">Multi-pass membrane protein</topology>
    </subcellularLocation>
</comment>
<evidence type="ECO:0000313" key="11">
    <source>
        <dbReference type="Proteomes" id="UP000189739"/>
    </source>
</evidence>
<dbReference type="Pfam" id="PF00893">
    <property type="entry name" value="Multi_Drug_Res"/>
    <property type="match status" value="1"/>
</dbReference>
<dbReference type="GO" id="GO:0015220">
    <property type="term" value="F:choline transmembrane transporter activity"/>
    <property type="evidence" value="ECO:0007669"/>
    <property type="project" value="TreeGrafter"/>
</dbReference>
<dbReference type="PANTHER" id="PTHR30561">
    <property type="entry name" value="SMR FAMILY PROTON-DEPENDENT DRUG EFFLUX TRANSPORTER SUGE"/>
    <property type="match status" value="1"/>
</dbReference>
<evidence type="ECO:0000256" key="4">
    <source>
        <dbReference type="ARBA" id="ARBA00022692"/>
    </source>
</evidence>
<evidence type="ECO:0000256" key="5">
    <source>
        <dbReference type="ARBA" id="ARBA00022989"/>
    </source>
</evidence>
<protein>
    <submittedName>
        <fullName evidence="10">Transporter</fullName>
    </submittedName>
</protein>
<dbReference type="GO" id="GO:0015199">
    <property type="term" value="F:amino-acid betaine transmembrane transporter activity"/>
    <property type="evidence" value="ECO:0007669"/>
    <property type="project" value="TreeGrafter"/>
</dbReference>
<dbReference type="EMBL" id="MBTF01000001">
    <property type="protein sequence ID" value="OOQ61873.1"/>
    <property type="molecule type" value="Genomic_DNA"/>
</dbReference>
<dbReference type="GO" id="GO:0031460">
    <property type="term" value="P:glycine betaine transport"/>
    <property type="evidence" value="ECO:0007669"/>
    <property type="project" value="TreeGrafter"/>
</dbReference>
<keyword evidence="3" id="KW-1003">Cell membrane</keyword>
<comment type="similarity">
    <text evidence="7 8">Belongs to the drug/metabolite transporter (DMT) superfamily. Small multidrug resistance (SMR) (TC 2.A.7.1) family.</text>
</comment>
<dbReference type="Gene3D" id="1.10.3730.20">
    <property type="match status" value="1"/>
</dbReference>
<sequence>MRPYIYLLIAIACELTGTTFLKRSEGFSKLVPSIIVVVAMVAAFYFLSIAIKHIPVGVAYAIWSAIGIVCITIIGAVFFKQIPSVPVIIGLAFIVVGVVLVNLYSTVEK</sequence>
<comment type="caution">
    <text evidence="10">The sequence shown here is derived from an EMBL/GenBank/DDBJ whole genome shotgun (WGS) entry which is preliminary data.</text>
</comment>
<keyword evidence="6 9" id="KW-0472">Membrane</keyword>
<dbReference type="PANTHER" id="PTHR30561:SF1">
    <property type="entry name" value="MULTIDRUG TRANSPORTER EMRE"/>
    <property type="match status" value="1"/>
</dbReference>
<dbReference type="GO" id="GO:1990961">
    <property type="term" value="P:xenobiotic detoxification by transmembrane export across the plasma membrane"/>
    <property type="evidence" value="ECO:0007669"/>
    <property type="project" value="UniProtKB-ARBA"/>
</dbReference>
<reference evidence="10 11" key="1">
    <citation type="submission" date="2016-07" db="EMBL/GenBank/DDBJ databases">
        <title>Genomic analysis of zinc-resistant bacterium Mucilaginibacter pedocola TBZ30.</title>
        <authorList>
            <person name="Huang J."/>
            <person name="Tang J."/>
        </authorList>
    </citation>
    <scope>NUCLEOTIDE SEQUENCE [LARGE SCALE GENOMIC DNA]</scope>
    <source>
        <strain evidence="10 11">TBZ30</strain>
    </source>
</reference>
<accession>A0A1S9PLN5</accession>
<dbReference type="STRING" id="1792845.BC343_02075"/>
<evidence type="ECO:0000256" key="2">
    <source>
        <dbReference type="ARBA" id="ARBA00022448"/>
    </source>
</evidence>
<feature type="transmembrane region" description="Helical" evidence="9">
    <location>
        <begin position="58"/>
        <end position="79"/>
    </location>
</feature>
<feature type="transmembrane region" description="Helical" evidence="9">
    <location>
        <begin position="30"/>
        <end position="51"/>
    </location>
</feature>
<dbReference type="InterPro" id="IPR000390">
    <property type="entry name" value="Small_drug/metabolite_transptr"/>
</dbReference>
<evidence type="ECO:0000256" key="3">
    <source>
        <dbReference type="ARBA" id="ARBA00022475"/>
    </source>
</evidence>
<dbReference type="GO" id="GO:0015297">
    <property type="term" value="F:antiporter activity"/>
    <property type="evidence" value="ECO:0007669"/>
    <property type="project" value="TreeGrafter"/>
</dbReference>
<dbReference type="FunFam" id="1.10.3730.20:FF:000001">
    <property type="entry name" value="Quaternary ammonium compound resistance transporter SugE"/>
    <property type="match status" value="1"/>
</dbReference>
<evidence type="ECO:0000313" key="10">
    <source>
        <dbReference type="EMBL" id="OOQ61873.1"/>
    </source>
</evidence>
<gene>
    <name evidence="10" type="ORF">BC343_02075</name>
</gene>
<dbReference type="InterPro" id="IPR045324">
    <property type="entry name" value="Small_multidrug_res"/>
</dbReference>
<evidence type="ECO:0000256" key="9">
    <source>
        <dbReference type="SAM" id="Phobius"/>
    </source>
</evidence>
<keyword evidence="4 8" id="KW-0812">Transmembrane</keyword>
<feature type="transmembrane region" description="Helical" evidence="9">
    <location>
        <begin position="85"/>
        <end position="104"/>
    </location>
</feature>
<keyword evidence="2" id="KW-0813">Transport</keyword>
<dbReference type="Proteomes" id="UP000189739">
    <property type="component" value="Unassembled WGS sequence"/>
</dbReference>
<evidence type="ECO:0000256" key="1">
    <source>
        <dbReference type="ARBA" id="ARBA00004651"/>
    </source>
</evidence>
<dbReference type="OrthoDB" id="21828at2"/>
<organism evidence="10 11">
    <name type="scientific">Mucilaginibacter pedocola</name>
    <dbReference type="NCBI Taxonomy" id="1792845"/>
    <lineage>
        <taxon>Bacteria</taxon>
        <taxon>Pseudomonadati</taxon>
        <taxon>Bacteroidota</taxon>
        <taxon>Sphingobacteriia</taxon>
        <taxon>Sphingobacteriales</taxon>
        <taxon>Sphingobacteriaceae</taxon>
        <taxon>Mucilaginibacter</taxon>
    </lineage>
</organism>
<dbReference type="AlphaFoldDB" id="A0A1S9PLN5"/>
<proteinExistence type="inferred from homology"/>
<evidence type="ECO:0000256" key="8">
    <source>
        <dbReference type="RuleBase" id="RU003942"/>
    </source>
</evidence>
<dbReference type="RefSeq" id="WP_078346056.1">
    <property type="nucleotide sequence ID" value="NZ_MBTF01000001.1"/>
</dbReference>
<dbReference type="GO" id="GO:0005886">
    <property type="term" value="C:plasma membrane"/>
    <property type="evidence" value="ECO:0007669"/>
    <property type="project" value="UniProtKB-SubCell"/>
</dbReference>
<dbReference type="InterPro" id="IPR037185">
    <property type="entry name" value="EmrE-like"/>
</dbReference>
<dbReference type="SUPFAM" id="SSF103481">
    <property type="entry name" value="Multidrug resistance efflux transporter EmrE"/>
    <property type="match status" value="1"/>
</dbReference>
<evidence type="ECO:0000256" key="6">
    <source>
        <dbReference type="ARBA" id="ARBA00023136"/>
    </source>
</evidence>